<feature type="chain" id="PRO_5042124504" evidence="1">
    <location>
        <begin position="24"/>
        <end position="110"/>
    </location>
</feature>
<accession>A0AAD6GI72</accession>
<feature type="signal peptide" evidence="1">
    <location>
        <begin position="1"/>
        <end position="23"/>
    </location>
</feature>
<evidence type="ECO:0000256" key="1">
    <source>
        <dbReference type="SAM" id="SignalP"/>
    </source>
</evidence>
<evidence type="ECO:0000313" key="3">
    <source>
        <dbReference type="Proteomes" id="UP001220324"/>
    </source>
</evidence>
<name>A0AAD6GI72_9EURO</name>
<dbReference type="AlphaFoldDB" id="A0AAD6GI72"/>
<organism evidence="2 3">
    <name type="scientific">Penicillium frequentans</name>
    <dbReference type="NCBI Taxonomy" id="3151616"/>
    <lineage>
        <taxon>Eukaryota</taxon>
        <taxon>Fungi</taxon>
        <taxon>Dikarya</taxon>
        <taxon>Ascomycota</taxon>
        <taxon>Pezizomycotina</taxon>
        <taxon>Eurotiomycetes</taxon>
        <taxon>Eurotiomycetidae</taxon>
        <taxon>Eurotiales</taxon>
        <taxon>Aspergillaceae</taxon>
        <taxon>Penicillium</taxon>
    </lineage>
</organism>
<proteinExistence type="predicted"/>
<dbReference type="Proteomes" id="UP001220324">
    <property type="component" value="Unassembled WGS sequence"/>
</dbReference>
<gene>
    <name evidence="2" type="ORF">N7494_004186</name>
</gene>
<evidence type="ECO:0000313" key="2">
    <source>
        <dbReference type="EMBL" id="KAJ5546601.1"/>
    </source>
</evidence>
<comment type="caution">
    <text evidence="2">The sequence shown here is derived from an EMBL/GenBank/DDBJ whole genome shotgun (WGS) entry which is preliminary data.</text>
</comment>
<sequence length="110" mass="12299">MTPSMSPSLIFIVLAFHACIVSADDIDTSNSAEGAYDEEIKCYNLPYGGFGFFSHVLTYYTMTLLCMGRRPLPPWSELEATEWNITLAIAKLICTSVPCIYTMVKCSHSW</sequence>
<protein>
    <submittedName>
        <fullName evidence="2">Uncharacterized protein</fullName>
    </submittedName>
</protein>
<keyword evidence="1" id="KW-0732">Signal</keyword>
<reference evidence="2 3" key="1">
    <citation type="journal article" date="2023" name="IMA Fungus">
        <title>Comparative genomic study of the Penicillium genus elucidates a diverse pangenome and 15 lateral gene transfer events.</title>
        <authorList>
            <person name="Petersen C."/>
            <person name="Sorensen T."/>
            <person name="Nielsen M.R."/>
            <person name="Sondergaard T.E."/>
            <person name="Sorensen J.L."/>
            <person name="Fitzpatrick D.A."/>
            <person name="Frisvad J.C."/>
            <person name="Nielsen K.L."/>
        </authorList>
    </citation>
    <scope>NUCLEOTIDE SEQUENCE [LARGE SCALE GENOMIC DNA]</scope>
    <source>
        <strain evidence="2 3">IBT 35679</strain>
    </source>
</reference>
<dbReference type="EMBL" id="JAQIZZ010000003">
    <property type="protein sequence ID" value="KAJ5546601.1"/>
    <property type="molecule type" value="Genomic_DNA"/>
</dbReference>
<keyword evidence="3" id="KW-1185">Reference proteome</keyword>